<dbReference type="InterPro" id="IPR004330">
    <property type="entry name" value="FAR1_DNA_bnd_dom"/>
</dbReference>
<dbReference type="EMBL" id="JABCRI010000009">
    <property type="protein sequence ID" value="KAF8400606.1"/>
    <property type="molecule type" value="Genomic_DNA"/>
</dbReference>
<dbReference type="InterPro" id="IPR007527">
    <property type="entry name" value="Znf_SWIM"/>
</dbReference>
<comment type="similarity">
    <text evidence="1 6">Belongs to the FHY3/FAR1 family.</text>
</comment>
<dbReference type="Pfam" id="PF10551">
    <property type="entry name" value="MULE"/>
    <property type="match status" value="1"/>
</dbReference>
<keyword evidence="3 5" id="KW-0863">Zinc-finger</keyword>
<dbReference type="PANTHER" id="PTHR31669:SF236">
    <property type="entry name" value="PROTEIN FAR1-RELATED SEQUENCE"/>
    <property type="match status" value="1"/>
</dbReference>
<evidence type="ECO:0000256" key="3">
    <source>
        <dbReference type="ARBA" id="ARBA00022771"/>
    </source>
</evidence>
<dbReference type="PROSITE" id="PS50966">
    <property type="entry name" value="ZF_SWIM"/>
    <property type="match status" value="1"/>
</dbReference>
<comment type="subcellular location">
    <subcellularLocation>
        <location evidence="6">Nucleus</location>
    </subcellularLocation>
</comment>
<name>A0A835DEV0_TETSI</name>
<sequence length="733" mass="84117">MEEISLNSEQVLVDDGNESENERDCDTTESDGQNGVIQVKKESVTPAVGLEFESYDDAYDYYNFYAKEMGFGIRVKSSCFRRNNKEKYGAILCCSSEGFKKKREAPHQKAETRTGCPAMIRVRLMEYKRWRVVEVKLEHNHLTNPDSAQFCKSHKNLGSGTKRKLQSDCDAEVRTIKLYQTLLTDAGGDGSSTFDENYARNYIDQSKQLKLKKGDIQAIHNYFCRMQLKNPSFLYLMDLNDDGCLRNVFWADARSRAAYGYFGDVVAFDSTFLSNKYEIPLVGFVGLNHHGQSVLLGCGLVAGETTESYIWLFRAWLTCMSGRPPQAIITDRCKALQNVIAEVFPRARHCYCSSLIMQKVPEKLGGLNECDAIKRALSKALYDTLKVDEFETAWEDMITRYGVRDHEWLQTLYAERERWVPVFLKDTFFAGMSATGQIETMNAIFDGDVHKLSSLKDFFDKYEPALQKKHDKEALADCESRNSSPALKTRCYFELQLSKLYTSEIFKRFQYEVEEMHSCFSTTQVQVDEPIITFMVKERVPGKGNGRDFRNYEVLYDKVGMEVRCICNCFNFKGYLCRHALCVLNYNGVEEIPFQYILSRWRKNFKRIYVTDHGSNSIDVMNPVQLYDHLYRRALQIVEEAVISQDHYKVALQVFEESLNKADLGGLRRIILALAEIRMTCMAVSNVTRTCGSPGQVKLAEPRVKHLVYRAQLPCRLVIGRNGKSEPSLNRKA</sequence>
<dbReference type="PANTHER" id="PTHR31669">
    <property type="entry name" value="PROTEIN FAR1-RELATED SEQUENCE 10-RELATED"/>
    <property type="match status" value="1"/>
</dbReference>
<keyword evidence="2 6" id="KW-0479">Metal-binding</keyword>
<dbReference type="InterPro" id="IPR031052">
    <property type="entry name" value="FHY3/FAR1"/>
</dbReference>
<dbReference type="InterPro" id="IPR006564">
    <property type="entry name" value="Znf_PMZ"/>
</dbReference>
<evidence type="ECO:0000313" key="10">
    <source>
        <dbReference type="Proteomes" id="UP000655225"/>
    </source>
</evidence>
<reference evidence="9 10" key="1">
    <citation type="submission" date="2020-04" db="EMBL/GenBank/DDBJ databases">
        <title>Plant Genome Project.</title>
        <authorList>
            <person name="Zhang R.-G."/>
        </authorList>
    </citation>
    <scope>NUCLEOTIDE SEQUENCE [LARGE SCALE GENOMIC DNA]</scope>
    <source>
        <strain evidence="9">YNK0</strain>
        <tissue evidence="9">Leaf</tissue>
    </source>
</reference>
<dbReference type="Proteomes" id="UP000655225">
    <property type="component" value="Unassembled WGS sequence"/>
</dbReference>
<keyword evidence="10" id="KW-1185">Reference proteome</keyword>
<dbReference type="InterPro" id="IPR018289">
    <property type="entry name" value="MULE_transposase_dom"/>
</dbReference>
<accession>A0A835DEV0</accession>
<keyword evidence="4 6" id="KW-0862">Zinc</keyword>
<feature type="domain" description="SWIM-type" evidence="8">
    <location>
        <begin position="552"/>
        <end position="588"/>
    </location>
</feature>
<evidence type="ECO:0000256" key="6">
    <source>
        <dbReference type="RuleBase" id="RU367018"/>
    </source>
</evidence>
<feature type="region of interest" description="Disordered" evidence="7">
    <location>
        <begin position="1"/>
        <end position="34"/>
    </location>
</feature>
<evidence type="ECO:0000256" key="4">
    <source>
        <dbReference type="ARBA" id="ARBA00022833"/>
    </source>
</evidence>
<dbReference type="GO" id="GO:0006355">
    <property type="term" value="P:regulation of DNA-templated transcription"/>
    <property type="evidence" value="ECO:0007669"/>
    <property type="project" value="UniProtKB-UniRule"/>
</dbReference>
<dbReference type="OMA" id="TDRVQWF"/>
<dbReference type="Pfam" id="PF03101">
    <property type="entry name" value="FAR1"/>
    <property type="match status" value="1"/>
</dbReference>
<comment type="function">
    <text evidence="6">Putative transcription activator involved in regulating light control of development.</text>
</comment>
<evidence type="ECO:0000313" key="9">
    <source>
        <dbReference type="EMBL" id="KAF8400606.1"/>
    </source>
</evidence>
<dbReference type="GO" id="GO:0008270">
    <property type="term" value="F:zinc ion binding"/>
    <property type="evidence" value="ECO:0007669"/>
    <property type="project" value="UniProtKB-UniRule"/>
</dbReference>
<gene>
    <name evidence="9" type="ORF">HHK36_013905</name>
</gene>
<proteinExistence type="inferred from homology"/>
<dbReference type="AlphaFoldDB" id="A0A835DEV0"/>
<evidence type="ECO:0000256" key="7">
    <source>
        <dbReference type="SAM" id="MobiDB-lite"/>
    </source>
</evidence>
<evidence type="ECO:0000259" key="8">
    <source>
        <dbReference type="PROSITE" id="PS50966"/>
    </source>
</evidence>
<dbReference type="SMART" id="SM00575">
    <property type="entry name" value="ZnF_PMZ"/>
    <property type="match status" value="1"/>
</dbReference>
<evidence type="ECO:0000256" key="5">
    <source>
        <dbReference type="PROSITE-ProRule" id="PRU00325"/>
    </source>
</evidence>
<organism evidence="9 10">
    <name type="scientific">Tetracentron sinense</name>
    <name type="common">Spur-leaf</name>
    <dbReference type="NCBI Taxonomy" id="13715"/>
    <lineage>
        <taxon>Eukaryota</taxon>
        <taxon>Viridiplantae</taxon>
        <taxon>Streptophyta</taxon>
        <taxon>Embryophyta</taxon>
        <taxon>Tracheophyta</taxon>
        <taxon>Spermatophyta</taxon>
        <taxon>Magnoliopsida</taxon>
        <taxon>Trochodendrales</taxon>
        <taxon>Trochodendraceae</taxon>
        <taxon>Tetracentron</taxon>
    </lineage>
</organism>
<evidence type="ECO:0000256" key="1">
    <source>
        <dbReference type="ARBA" id="ARBA00005889"/>
    </source>
</evidence>
<comment type="caution">
    <text evidence="9">The sequence shown here is derived from an EMBL/GenBank/DDBJ whole genome shotgun (WGS) entry which is preliminary data.</text>
</comment>
<dbReference type="GO" id="GO:0005634">
    <property type="term" value="C:nucleus"/>
    <property type="evidence" value="ECO:0007669"/>
    <property type="project" value="UniProtKB-SubCell"/>
</dbReference>
<protein>
    <recommendedName>
        <fullName evidence="6">Protein FAR1-RELATED SEQUENCE</fullName>
    </recommendedName>
</protein>
<feature type="compositionally biased region" description="Polar residues" evidence="7">
    <location>
        <begin position="1"/>
        <end position="10"/>
    </location>
</feature>
<keyword evidence="6" id="KW-0539">Nucleus</keyword>
<dbReference type="OrthoDB" id="641338at2759"/>
<evidence type="ECO:0000256" key="2">
    <source>
        <dbReference type="ARBA" id="ARBA00022723"/>
    </source>
</evidence>